<dbReference type="InterPro" id="IPR050597">
    <property type="entry name" value="Cytochrome_c_Oxidase_Subunit"/>
</dbReference>
<dbReference type="OrthoDB" id="9773456at2"/>
<evidence type="ECO:0000313" key="8">
    <source>
        <dbReference type="EMBL" id="TSH95081.1"/>
    </source>
</evidence>
<dbReference type="Pfam" id="PF00034">
    <property type="entry name" value="Cytochrom_C"/>
    <property type="match status" value="1"/>
</dbReference>
<dbReference type="EMBL" id="VLTJ01000022">
    <property type="protein sequence ID" value="TSH95081.1"/>
    <property type="molecule type" value="Genomic_DNA"/>
</dbReference>
<evidence type="ECO:0000256" key="4">
    <source>
        <dbReference type="PIRSR" id="PIRSR000005-1"/>
    </source>
</evidence>
<dbReference type="GO" id="GO:0005506">
    <property type="term" value="F:iron ion binding"/>
    <property type="evidence" value="ECO:0007669"/>
    <property type="project" value="InterPro"/>
</dbReference>
<keyword evidence="6" id="KW-0732">Signal</keyword>
<evidence type="ECO:0000256" key="6">
    <source>
        <dbReference type="SAM" id="SignalP"/>
    </source>
</evidence>
<feature type="binding site" description="axial binding residue" evidence="5">
    <location>
        <position position="147"/>
    </location>
    <ligand>
        <name>heme c</name>
        <dbReference type="ChEBI" id="CHEBI:61717"/>
        <label>2</label>
    </ligand>
    <ligandPart>
        <name>Fe</name>
        <dbReference type="ChEBI" id="CHEBI:18248"/>
    </ligandPart>
</feature>
<dbReference type="SUPFAM" id="SSF46626">
    <property type="entry name" value="Cytochrome c"/>
    <property type="match status" value="2"/>
</dbReference>
<feature type="binding site" description="covalent" evidence="4">
    <location>
        <position position="146"/>
    </location>
    <ligand>
        <name>heme c</name>
        <dbReference type="ChEBI" id="CHEBI:61717"/>
        <label>2</label>
    </ligand>
</feature>
<dbReference type="PANTHER" id="PTHR33751">
    <property type="entry name" value="CBB3-TYPE CYTOCHROME C OXIDASE SUBUNIT FIXP"/>
    <property type="match status" value="1"/>
</dbReference>
<feature type="domain" description="Cytochrome c" evidence="7">
    <location>
        <begin position="30"/>
        <end position="110"/>
    </location>
</feature>
<sequence length="244" mass="25728">MPRHIPRWLSAAAGAMLALAAWIPCTHAEERIDDGMRERVAACTACHGAEGRAGADGYYPRIAGKPADYLYHQLLNFRDGRRQYAPMTWLLVNLPDDYLREIAQYFAGLHPPYAANPRTQAPAAQLARGEALVRDGVPGRPACAACHGADLAGIAPAIPGLLGLPRDYLLAQIGAWQGGTRATPAPDCMATVARALSPEDVAAVAAWLASQPLPAGYAARTAPDHPLPIACHGVPQPVATEAGP</sequence>
<keyword evidence="3 5" id="KW-0408">Iron</keyword>
<organism evidence="8 9">
    <name type="scientific">Verticiella sediminum</name>
    <dbReference type="NCBI Taxonomy" id="1247510"/>
    <lineage>
        <taxon>Bacteria</taxon>
        <taxon>Pseudomonadati</taxon>
        <taxon>Pseudomonadota</taxon>
        <taxon>Betaproteobacteria</taxon>
        <taxon>Burkholderiales</taxon>
        <taxon>Alcaligenaceae</taxon>
        <taxon>Verticiella</taxon>
    </lineage>
</organism>
<protein>
    <submittedName>
        <fullName evidence="8">C-type cytochrome</fullName>
    </submittedName>
</protein>
<dbReference type="PROSITE" id="PS51007">
    <property type="entry name" value="CYTC"/>
    <property type="match status" value="2"/>
</dbReference>
<reference evidence="8 9" key="1">
    <citation type="submission" date="2019-07" db="EMBL/GenBank/DDBJ databases">
        <title>Qingshengfaniella alkalisoli gen. nov., sp. nov., isolated from saline soil.</title>
        <authorList>
            <person name="Xu L."/>
            <person name="Huang X.-X."/>
            <person name="Sun J.-Q."/>
        </authorList>
    </citation>
    <scope>NUCLEOTIDE SEQUENCE [LARGE SCALE GENOMIC DNA]</scope>
    <source>
        <strain evidence="8 9">DSM 27279</strain>
    </source>
</reference>
<feature type="binding site" description="axial binding residue" evidence="5">
    <location>
        <position position="47"/>
    </location>
    <ligand>
        <name>heme c</name>
        <dbReference type="ChEBI" id="CHEBI:61717"/>
        <label>1</label>
    </ligand>
    <ligandPart>
        <name>Fe</name>
        <dbReference type="ChEBI" id="CHEBI:18248"/>
    </ligandPart>
</feature>
<dbReference type="Proteomes" id="UP000318405">
    <property type="component" value="Unassembled WGS sequence"/>
</dbReference>
<evidence type="ECO:0000256" key="2">
    <source>
        <dbReference type="ARBA" id="ARBA00022723"/>
    </source>
</evidence>
<accession>A0A556AQ98</accession>
<dbReference type="GO" id="GO:0020037">
    <property type="term" value="F:heme binding"/>
    <property type="evidence" value="ECO:0007669"/>
    <property type="project" value="InterPro"/>
</dbReference>
<feature type="binding site" description="covalent" evidence="4">
    <location>
        <position position="46"/>
    </location>
    <ligand>
        <name>heme c</name>
        <dbReference type="ChEBI" id="CHEBI:61717"/>
        <label>1</label>
    </ligand>
</feature>
<dbReference type="InterPro" id="IPR009056">
    <property type="entry name" value="Cyt_c-like_dom"/>
</dbReference>
<gene>
    <name evidence="8" type="ORF">FOZ76_11500</name>
</gene>
<evidence type="ECO:0000256" key="3">
    <source>
        <dbReference type="ARBA" id="ARBA00023004"/>
    </source>
</evidence>
<name>A0A556AQ98_9BURK</name>
<dbReference type="AlphaFoldDB" id="A0A556AQ98"/>
<feature type="binding site" description="covalent" evidence="4">
    <location>
        <position position="43"/>
    </location>
    <ligand>
        <name>heme c</name>
        <dbReference type="ChEBI" id="CHEBI:61717"/>
        <label>1</label>
    </ligand>
</feature>
<keyword evidence="9" id="KW-1185">Reference proteome</keyword>
<keyword evidence="2 5" id="KW-0479">Metal-binding</keyword>
<feature type="domain" description="Cytochrome c" evidence="7">
    <location>
        <begin position="124"/>
        <end position="212"/>
    </location>
</feature>
<dbReference type="PANTHER" id="PTHR33751:SF11">
    <property type="entry name" value="BLL4483 PROTEIN"/>
    <property type="match status" value="1"/>
</dbReference>
<dbReference type="RefSeq" id="WP_143948393.1">
    <property type="nucleotide sequence ID" value="NZ_BAABMB010000007.1"/>
</dbReference>
<feature type="chain" id="PRO_5021914294" evidence="6">
    <location>
        <begin position="29"/>
        <end position="244"/>
    </location>
</feature>
<comment type="caution">
    <text evidence="8">The sequence shown here is derived from an EMBL/GenBank/DDBJ whole genome shotgun (WGS) entry which is preliminary data.</text>
</comment>
<evidence type="ECO:0000313" key="9">
    <source>
        <dbReference type="Proteomes" id="UP000318405"/>
    </source>
</evidence>
<evidence type="ECO:0000256" key="1">
    <source>
        <dbReference type="ARBA" id="ARBA00022617"/>
    </source>
</evidence>
<dbReference type="GO" id="GO:0009055">
    <property type="term" value="F:electron transfer activity"/>
    <property type="evidence" value="ECO:0007669"/>
    <property type="project" value="InterPro"/>
</dbReference>
<evidence type="ECO:0000259" key="7">
    <source>
        <dbReference type="PROSITE" id="PS51007"/>
    </source>
</evidence>
<evidence type="ECO:0000256" key="5">
    <source>
        <dbReference type="PIRSR" id="PIRSR000005-2"/>
    </source>
</evidence>
<dbReference type="GO" id="GO:0042597">
    <property type="term" value="C:periplasmic space"/>
    <property type="evidence" value="ECO:0007669"/>
    <property type="project" value="InterPro"/>
</dbReference>
<dbReference type="PIRSF" id="PIRSF000005">
    <property type="entry name" value="Cytochrome_c4"/>
    <property type="match status" value="1"/>
</dbReference>
<dbReference type="Gene3D" id="1.10.760.10">
    <property type="entry name" value="Cytochrome c-like domain"/>
    <property type="match status" value="2"/>
</dbReference>
<feature type="binding site" description="axial binding residue" evidence="5">
    <location>
        <position position="87"/>
    </location>
    <ligand>
        <name>heme c</name>
        <dbReference type="ChEBI" id="CHEBI:61717"/>
        <label>1</label>
    </ligand>
    <ligandPart>
        <name>Fe</name>
        <dbReference type="ChEBI" id="CHEBI:18248"/>
    </ligandPart>
</feature>
<feature type="binding site" description="axial binding residue" evidence="5">
    <location>
        <position position="189"/>
    </location>
    <ligand>
        <name>heme c</name>
        <dbReference type="ChEBI" id="CHEBI:61717"/>
        <label>2</label>
    </ligand>
    <ligandPart>
        <name>Fe</name>
        <dbReference type="ChEBI" id="CHEBI:18248"/>
    </ligandPart>
</feature>
<keyword evidence="1 4" id="KW-0349">Heme</keyword>
<comment type="PTM">
    <text evidence="4">Binds 2 heme c groups covalently per subunit.</text>
</comment>
<dbReference type="InterPro" id="IPR036909">
    <property type="entry name" value="Cyt_c-like_dom_sf"/>
</dbReference>
<proteinExistence type="predicted"/>
<feature type="binding site" description="covalent" evidence="4">
    <location>
        <position position="143"/>
    </location>
    <ligand>
        <name>heme c</name>
        <dbReference type="ChEBI" id="CHEBI:61717"/>
        <label>2</label>
    </ligand>
</feature>
<dbReference type="InterPro" id="IPR024167">
    <property type="entry name" value="Cytochrome_c4-like"/>
</dbReference>
<feature type="signal peptide" evidence="6">
    <location>
        <begin position="1"/>
        <end position="28"/>
    </location>
</feature>